<evidence type="ECO:0000313" key="2">
    <source>
        <dbReference type="EMBL" id="KAK6304415.1"/>
    </source>
</evidence>
<dbReference type="AlphaFoldDB" id="A0AAN8QGZ0"/>
<sequence>MGRKSTEPARRTAAVAKLKVNLLHILQQGWDLSKVQARMTFSSYLHRVQMRLLAESRTNANSAWPEKDNDQTELVIRFLKRAASNLQQPVASSPSRTADASCPTS</sequence>
<evidence type="ECO:0000256" key="1">
    <source>
        <dbReference type="SAM" id="MobiDB-lite"/>
    </source>
</evidence>
<gene>
    <name evidence="2" type="ORF">J4Q44_G00250010</name>
</gene>
<feature type="region of interest" description="Disordered" evidence="1">
    <location>
        <begin position="85"/>
        <end position="105"/>
    </location>
</feature>
<proteinExistence type="predicted"/>
<protein>
    <submittedName>
        <fullName evidence="2">Uncharacterized protein</fullName>
    </submittedName>
</protein>
<reference evidence="2 3" key="1">
    <citation type="submission" date="2021-04" db="EMBL/GenBank/DDBJ databases">
        <authorList>
            <person name="De Guttry C."/>
            <person name="Zahm M."/>
            <person name="Klopp C."/>
            <person name="Cabau C."/>
            <person name="Louis A."/>
            <person name="Berthelot C."/>
            <person name="Parey E."/>
            <person name="Roest Crollius H."/>
            <person name="Montfort J."/>
            <person name="Robinson-Rechavi M."/>
            <person name="Bucao C."/>
            <person name="Bouchez O."/>
            <person name="Gislard M."/>
            <person name="Lluch J."/>
            <person name="Milhes M."/>
            <person name="Lampietro C."/>
            <person name="Lopez Roques C."/>
            <person name="Donnadieu C."/>
            <person name="Braasch I."/>
            <person name="Desvignes T."/>
            <person name="Postlethwait J."/>
            <person name="Bobe J."/>
            <person name="Wedekind C."/>
            <person name="Guiguen Y."/>
        </authorList>
    </citation>
    <scope>NUCLEOTIDE SEQUENCE [LARGE SCALE GENOMIC DNA]</scope>
    <source>
        <strain evidence="2">Cs_M1</strain>
        <tissue evidence="2">Blood</tissue>
    </source>
</reference>
<keyword evidence="3" id="KW-1185">Reference proteome</keyword>
<name>A0AAN8QGZ0_9TELE</name>
<evidence type="ECO:0000313" key="3">
    <source>
        <dbReference type="Proteomes" id="UP001356427"/>
    </source>
</evidence>
<accession>A0AAN8QGZ0</accession>
<dbReference type="EMBL" id="JAGTTL010000023">
    <property type="protein sequence ID" value="KAK6304415.1"/>
    <property type="molecule type" value="Genomic_DNA"/>
</dbReference>
<organism evidence="2 3">
    <name type="scientific">Coregonus suidteri</name>
    <dbReference type="NCBI Taxonomy" id="861788"/>
    <lineage>
        <taxon>Eukaryota</taxon>
        <taxon>Metazoa</taxon>
        <taxon>Chordata</taxon>
        <taxon>Craniata</taxon>
        <taxon>Vertebrata</taxon>
        <taxon>Euteleostomi</taxon>
        <taxon>Actinopterygii</taxon>
        <taxon>Neopterygii</taxon>
        <taxon>Teleostei</taxon>
        <taxon>Protacanthopterygii</taxon>
        <taxon>Salmoniformes</taxon>
        <taxon>Salmonidae</taxon>
        <taxon>Coregoninae</taxon>
        <taxon>Coregonus</taxon>
    </lineage>
</organism>
<dbReference type="Proteomes" id="UP001356427">
    <property type="component" value="Unassembled WGS sequence"/>
</dbReference>
<comment type="caution">
    <text evidence="2">The sequence shown here is derived from an EMBL/GenBank/DDBJ whole genome shotgun (WGS) entry which is preliminary data.</text>
</comment>